<gene>
    <name evidence="2" type="ORF">BJ875DRAFT_520123</name>
</gene>
<dbReference type="Proteomes" id="UP000824998">
    <property type="component" value="Unassembled WGS sequence"/>
</dbReference>
<dbReference type="SUPFAM" id="SSF56112">
    <property type="entry name" value="Protein kinase-like (PK-like)"/>
    <property type="match status" value="1"/>
</dbReference>
<dbReference type="Gene3D" id="1.10.510.10">
    <property type="entry name" value="Transferase(Phosphotransferase) domain 1"/>
    <property type="match status" value="1"/>
</dbReference>
<reference evidence="2" key="1">
    <citation type="journal article" date="2021" name="IMA Fungus">
        <title>Genomic characterization of three marine fungi, including Emericellopsis atlantica sp. nov. with signatures of a generalist lifestyle and marine biomass degradation.</title>
        <authorList>
            <person name="Hagestad O.C."/>
            <person name="Hou L."/>
            <person name="Andersen J.H."/>
            <person name="Hansen E.H."/>
            <person name="Altermark B."/>
            <person name="Li C."/>
            <person name="Kuhnert E."/>
            <person name="Cox R.J."/>
            <person name="Crous P.W."/>
            <person name="Spatafora J.W."/>
            <person name="Lail K."/>
            <person name="Amirebrahimi M."/>
            <person name="Lipzen A."/>
            <person name="Pangilinan J."/>
            <person name="Andreopoulos W."/>
            <person name="Hayes R.D."/>
            <person name="Ng V."/>
            <person name="Grigoriev I.V."/>
            <person name="Jackson S.A."/>
            <person name="Sutton T.D.S."/>
            <person name="Dobson A.D.W."/>
            <person name="Rama T."/>
        </authorList>
    </citation>
    <scope>NUCLEOTIDE SEQUENCE</scope>
    <source>
        <strain evidence="2">TRa018bII</strain>
    </source>
</reference>
<organism evidence="2 3">
    <name type="scientific">Amylocarpus encephaloides</name>
    <dbReference type="NCBI Taxonomy" id="45428"/>
    <lineage>
        <taxon>Eukaryota</taxon>
        <taxon>Fungi</taxon>
        <taxon>Dikarya</taxon>
        <taxon>Ascomycota</taxon>
        <taxon>Pezizomycotina</taxon>
        <taxon>Leotiomycetes</taxon>
        <taxon>Helotiales</taxon>
        <taxon>Helotiales incertae sedis</taxon>
        <taxon>Amylocarpus</taxon>
    </lineage>
</organism>
<evidence type="ECO:0000313" key="3">
    <source>
        <dbReference type="Proteomes" id="UP000824998"/>
    </source>
</evidence>
<dbReference type="InterPro" id="IPR000719">
    <property type="entry name" value="Prot_kinase_dom"/>
</dbReference>
<evidence type="ECO:0000313" key="2">
    <source>
        <dbReference type="EMBL" id="KAG9230454.1"/>
    </source>
</evidence>
<dbReference type="OrthoDB" id="1046782at2759"/>
<dbReference type="PANTHER" id="PTHR24359:SF1">
    <property type="entry name" value="INHIBITOR OF NUCLEAR FACTOR KAPPA-B KINASE EPSILON SUBUNIT HOMOLOG 1-RELATED"/>
    <property type="match status" value="1"/>
</dbReference>
<dbReference type="SMART" id="SM00220">
    <property type="entry name" value="S_TKc"/>
    <property type="match status" value="1"/>
</dbReference>
<keyword evidence="3" id="KW-1185">Reference proteome</keyword>
<keyword evidence="2" id="KW-0808">Transferase</keyword>
<dbReference type="AlphaFoldDB" id="A0A9P7YB64"/>
<dbReference type="CDD" id="cd00180">
    <property type="entry name" value="PKc"/>
    <property type="match status" value="1"/>
</dbReference>
<comment type="caution">
    <text evidence="2">The sequence shown here is derived from an EMBL/GenBank/DDBJ whole genome shotgun (WGS) entry which is preliminary data.</text>
</comment>
<dbReference type="PROSITE" id="PS50011">
    <property type="entry name" value="PROTEIN_KINASE_DOM"/>
    <property type="match status" value="1"/>
</dbReference>
<proteinExistence type="predicted"/>
<dbReference type="GO" id="GO:0004674">
    <property type="term" value="F:protein serine/threonine kinase activity"/>
    <property type="evidence" value="ECO:0007669"/>
    <property type="project" value="TreeGrafter"/>
</dbReference>
<sequence length="621" mass="71472">MLPAAKRLLGVLYLYRAKEINVKMATIMTKTTGRRNMTIVTYMVPRVVSLVFAVLPKDELLNQGILRLLGTEVRRQIHLVHQMGQSIIIQTMSLRSRNLIHPPRVMGFKKNGQRRLRTLLLEARVRKNDSEMFVPADMVRNFLSKSNVLLELSRIFLKEASLRHGKQVARKIETDLKKIFAILVVIQKPQAILGFLEGNIDDGQLPFQVSRSDFDESEASLRCISRVFISWAKWELDEFRRVQCTILPFIGDDSSNRNGGFSTVYKIGVHPAHQKYVSTREAREAPLLAVKRFHSNNEKDFLAEIEMLKGISRMEQHPHLIKLLSTYKYRSQYHLMFPYADANLWNHWYDLKAPWLQPTTILWVLEQIQELAEALKTIHEVKPQRTHHLDETGIVAEDETQYGYHGDIKPENILWFRDVPLEKGLEKGDSLGILQITDFGLGRIHGRESRSCIVSRHVRWTPTYAAPEAVLSRPISRAYDVWSLGCVYLEFMTWFLMGPKGLEDFTKARAYDKGVGQLAAYTDSAFYELLRPENGMAPYARVKPSVTRWIEILGSQNRNSHESIRGFLLLIRDRILVVEPKQRTTAEKIALFLDTMLSIAETGRVGPWRLPCLLDGDQDLV</sequence>
<evidence type="ECO:0000259" key="1">
    <source>
        <dbReference type="PROSITE" id="PS50011"/>
    </source>
</evidence>
<keyword evidence="2" id="KW-0418">Kinase</keyword>
<accession>A0A9P7YB64</accession>
<name>A0A9P7YB64_9HELO</name>
<feature type="domain" description="Protein kinase" evidence="1">
    <location>
        <begin position="250"/>
        <end position="597"/>
    </location>
</feature>
<protein>
    <submittedName>
        <fullName evidence="2">Kinase-like domain-containing protein</fullName>
    </submittedName>
</protein>
<dbReference type="Pfam" id="PF00069">
    <property type="entry name" value="Pkinase"/>
    <property type="match status" value="1"/>
</dbReference>
<dbReference type="InterPro" id="IPR011009">
    <property type="entry name" value="Kinase-like_dom_sf"/>
</dbReference>
<dbReference type="EMBL" id="MU251671">
    <property type="protein sequence ID" value="KAG9230454.1"/>
    <property type="molecule type" value="Genomic_DNA"/>
</dbReference>
<dbReference type="Gene3D" id="3.30.200.20">
    <property type="entry name" value="Phosphorylase Kinase, domain 1"/>
    <property type="match status" value="1"/>
</dbReference>
<dbReference type="GO" id="GO:0005524">
    <property type="term" value="F:ATP binding"/>
    <property type="evidence" value="ECO:0007669"/>
    <property type="project" value="InterPro"/>
</dbReference>
<dbReference type="PANTHER" id="PTHR24359">
    <property type="entry name" value="SERINE/THREONINE-PROTEIN KINASE SBK1"/>
    <property type="match status" value="1"/>
</dbReference>